<feature type="region of interest" description="Disordered" evidence="1">
    <location>
        <begin position="1"/>
        <end position="25"/>
    </location>
</feature>
<name>A0ABD2B120_VESMC</name>
<keyword evidence="3" id="KW-1185">Reference proteome</keyword>
<reference evidence="2 3" key="1">
    <citation type="journal article" date="2024" name="Ann. Entomol. Soc. Am.">
        <title>Genomic analyses of the southern and eastern yellowjacket wasps (Hymenoptera: Vespidae) reveal evolutionary signatures of social life.</title>
        <authorList>
            <person name="Catto M.A."/>
            <person name="Caine P.B."/>
            <person name="Orr S.E."/>
            <person name="Hunt B.G."/>
            <person name="Goodisman M.A.D."/>
        </authorList>
    </citation>
    <scope>NUCLEOTIDE SEQUENCE [LARGE SCALE GENOMIC DNA]</scope>
    <source>
        <strain evidence="2">232</strain>
        <tissue evidence="2">Head and thorax</tissue>
    </source>
</reference>
<dbReference type="Proteomes" id="UP001607303">
    <property type="component" value="Unassembled WGS sequence"/>
</dbReference>
<sequence length="87" mass="9852">MNVMHDDKTKGGLGVRKSQQGSDRKWVDKRKELTMAAVNIVKMRSFSQGSRSRCAGQTRNEKRSGWFVNGIMSGNTITNLCKRSFKQ</sequence>
<dbReference type="AlphaFoldDB" id="A0ABD2B120"/>
<evidence type="ECO:0000256" key="1">
    <source>
        <dbReference type="SAM" id="MobiDB-lite"/>
    </source>
</evidence>
<proteinExistence type="predicted"/>
<accession>A0ABD2B120</accession>
<protein>
    <submittedName>
        <fullName evidence="2">Uncharacterized protein</fullName>
    </submittedName>
</protein>
<comment type="caution">
    <text evidence="2">The sequence shown here is derived from an EMBL/GenBank/DDBJ whole genome shotgun (WGS) entry which is preliminary data.</text>
</comment>
<evidence type="ECO:0000313" key="3">
    <source>
        <dbReference type="Proteomes" id="UP001607303"/>
    </source>
</evidence>
<gene>
    <name evidence="2" type="ORF">V1477_018076</name>
</gene>
<feature type="compositionally biased region" description="Basic and acidic residues" evidence="1">
    <location>
        <begin position="1"/>
        <end position="10"/>
    </location>
</feature>
<dbReference type="EMBL" id="JAYRBN010000109">
    <property type="protein sequence ID" value="KAL2726262.1"/>
    <property type="molecule type" value="Genomic_DNA"/>
</dbReference>
<organism evidence="2 3">
    <name type="scientific">Vespula maculifrons</name>
    <name type="common">Eastern yellow jacket</name>
    <name type="synonym">Wasp</name>
    <dbReference type="NCBI Taxonomy" id="7453"/>
    <lineage>
        <taxon>Eukaryota</taxon>
        <taxon>Metazoa</taxon>
        <taxon>Ecdysozoa</taxon>
        <taxon>Arthropoda</taxon>
        <taxon>Hexapoda</taxon>
        <taxon>Insecta</taxon>
        <taxon>Pterygota</taxon>
        <taxon>Neoptera</taxon>
        <taxon>Endopterygota</taxon>
        <taxon>Hymenoptera</taxon>
        <taxon>Apocrita</taxon>
        <taxon>Aculeata</taxon>
        <taxon>Vespoidea</taxon>
        <taxon>Vespidae</taxon>
        <taxon>Vespinae</taxon>
        <taxon>Vespula</taxon>
    </lineage>
</organism>
<evidence type="ECO:0000313" key="2">
    <source>
        <dbReference type="EMBL" id="KAL2726262.1"/>
    </source>
</evidence>